<sequence>MKIYFQGDIDVTEKTQTVEEVYETLKKRIISLEYSPGQVLNEADIANEFELSRTPVRKIFEQLKNKKLLNIIPRYGAQVATIDFRYMKSVFEVVRELEGYATRLAAERIPEERIPDLLSIVERIKQCNIETDYKTIITEDEKFHEIVIQASDNPALVDILLDLHMHTERLWFYSQKDLVNLSLFHETLANIIEALRQRDVWKADSCAKEHIDDFVALIKRELL</sequence>
<dbReference type="PROSITE" id="PS50949">
    <property type="entry name" value="HTH_GNTR"/>
    <property type="match status" value="1"/>
</dbReference>
<dbReference type="SUPFAM" id="SSF48008">
    <property type="entry name" value="GntR ligand-binding domain-like"/>
    <property type="match status" value="1"/>
</dbReference>
<evidence type="ECO:0000313" key="5">
    <source>
        <dbReference type="EMBL" id="ATW27298.1"/>
    </source>
</evidence>
<dbReference type="GO" id="GO:0003677">
    <property type="term" value="F:DNA binding"/>
    <property type="evidence" value="ECO:0007669"/>
    <property type="project" value="UniProtKB-KW"/>
</dbReference>
<keyword evidence="1" id="KW-0805">Transcription regulation</keyword>
<evidence type="ECO:0000259" key="4">
    <source>
        <dbReference type="PROSITE" id="PS50949"/>
    </source>
</evidence>
<keyword evidence="6" id="KW-1185">Reference proteome</keyword>
<proteinExistence type="predicted"/>
<dbReference type="Gene3D" id="1.10.10.10">
    <property type="entry name" value="Winged helix-like DNA-binding domain superfamily/Winged helix DNA-binding domain"/>
    <property type="match status" value="1"/>
</dbReference>
<reference evidence="5 6" key="1">
    <citation type="submission" date="2016-10" db="EMBL/GenBank/DDBJ databases">
        <title>Complete Genome Sequence of Peptococcaceae strain DCMF.</title>
        <authorList>
            <person name="Edwards R.J."/>
            <person name="Holland S.I."/>
            <person name="Deshpande N.P."/>
            <person name="Wong Y.K."/>
            <person name="Ertan H."/>
            <person name="Manefield M."/>
            <person name="Russell T.L."/>
            <person name="Lee M.J."/>
        </authorList>
    </citation>
    <scope>NUCLEOTIDE SEQUENCE [LARGE SCALE GENOMIC DNA]</scope>
    <source>
        <strain evidence="5 6">DCMF</strain>
    </source>
</reference>
<dbReference type="PANTHER" id="PTHR43537">
    <property type="entry name" value="TRANSCRIPTIONAL REGULATOR, GNTR FAMILY"/>
    <property type="match status" value="1"/>
</dbReference>
<dbReference type="SMART" id="SM00895">
    <property type="entry name" value="FCD"/>
    <property type="match status" value="1"/>
</dbReference>
<dbReference type="InterPro" id="IPR011711">
    <property type="entry name" value="GntR_C"/>
</dbReference>
<evidence type="ECO:0000313" key="6">
    <source>
        <dbReference type="Proteomes" id="UP000323521"/>
    </source>
</evidence>
<dbReference type="SUPFAM" id="SSF46785">
    <property type="entry name" value="Winged helix' DNA-binding domain"/>
    <property type="match status" value="1"/>
</dbReference>
<gene>
    <name evidence="5" type="ORF">DCMF_23365</name>
</gene>
<feature type="domain" description="HTH gntR-type" evidence="4">
    <location>
        <begin position="15"/>
        <end position="82"/>
    </location>
</feature>
<dbReference type="InterPro" id="IPR036388">
    <property type="entry name" value="WH-like_DNA-bd_sf"/>
</dbReference>
<evidence type="ECO:0000256" key="3">
    <source>
        <dbReference type="ARBA" id="ARBA00023163"/>
    </source>
</evidence>
<dbReference type="Gene3D" id="1.20.120.530">
    <property type="entry name" value="GntR ligand-binding domain-like"/>
    <property type="match status" value="1"/>
</dbReference>
<dbReference type="AlphaFoldDB" id="A0A3G1KXT5"/>
<protein>
    <submittedName>
        <fullName evidence="5">GntR family transcriptional regulator</fullName>
    </submittedName>
</protein>
<dbReference type="KEGG" id="fwa:DCMF_23365"/>
<dbReference type="InterPro" id="IPR008920">
    <property type="entry name" value="TF_FadR/GntR_C"/>
</dbReference>
<dbReference type="InterPro" id="IPR000524">
    <property type="entry name" value="Tscrpt_reg_HTH_GntR"/>
</dbReference>
<dbReference type="Proteomes" id="UP000323521">
    <property type="component" value="Chromosome"/>
</dbReference>
<dbReference type="EMBL" id="CP017634">
    <property type="protein sequence ID" value="ATW27298.1"/>
    <property type="molecule type" value="Genomic_DNA"/>
</dbReference>
<name>A0A3G1KXT5_FORW1</name>
<keyword evidence="3" id="KW-0804">Transcription</keyword>
<dbReference type="Pfam" id="PF07729">
    <property type="entry name" value="FCD"/>
    <property type="match status" value="1"/>
</dbReference>
<evidence type="ECO:0000256" key="2">
    <source>
        <dbReference type="ARBA" id="ARBA00023125"/>
    </source>
</evidence>
<evidence type="ECO:0000256" key="1">
    <source>
        <dbReference type="ARBA" id="ARBA00023015"/>
    </source>
</evidence>
<dbReference type="Pfam" id="PF00392">
    <property type="entry name" value="GntR"/>
    <property type="match status" value="1"/>
</dbReference>
<dbReference type="PANTHER" id="PTHR43537:SF24">
    <property type="entry name" value="GLUCONATE OPERON TRANSCRIPTIONAL REPRESSOR"/>
    <property type="match status" value="1"/>
</dbReference>
<accession>A0A3G1KXT5</accession>
<dbReference type="InterPro" id="IPR036390">
    <property type="entry name" value="WH_DNA-bd_sf"/>
</dbReference>
<dbReference type="GO" id="GO:0003700">
    <property type="term" value="F:DNA-binding transcription factor activity"/>
    <property type="evidence" value="ECO:0007669"/>
    <property type="project" value="InterPro"/>
</dbReference>
<keyword evidence="2" id="KW-0238">DNA-binding</keyword>
<dbReference type="SMART" id="SM00345">
    <property type="entry name" value="HTH_GNTR"/>
    <property type="match status" value="1"/>
</dbReference>
<organism evidence="5 6">
    <name type="scientific">Formimonas warabiya</name>
    <dbReference type="NCBI Taxonomy" id="1761012"/>
    <lineage>
        <taxon>Bacteria</taxon>
        <taxon>Bacillati</taxon>
        <taxon>Bacillota</taxon>
        <taxon>Clostridia</taxon>
        <taxon>Eubacteriales</taxon>
        <taxon>Peptococcaceae</taxon>
        <taxon>Candidatus Formimonas</taxon>
    </lineage>
</organism>